<keyword evidence="3" id="KW-1185">Reference proteome</keyword>
<organism evidence="2 3">
    <name type="scientific">Octopus vulgaris</name>
    <name type="common">Common octopus</name>
    <dbReference type="NCBI Taxonomy" id="6645"/>
    <lineage>
        <taxon>Eukaryota</taxon>
        <taxon>Metazoa</taxon>
        <taxon>Spiralia</taxon>
        <taxon>Lophotrochozoa</taxon>
        <taxon>Mollusca</taxon>
        <taxon>Cephalopoda</taxon>
        <taxon>Coleoidea</taxon>
        <taxon>Octopodiformes</taxon>
        <taxon>Octopoda</taxon>
        <taxon>Incirrata</taxon>
        <taxon>Octopodidae</taxon>
        <taxon>Octopus</taxon>
    </lineage>
</organism>
<gene>
    <name evidence="2" type="ORF">OCTVUL_1B014215</name>
</gene>
<feature type="compositionally biased region" description="Basic and acidic residues" evidence="1">
    <location>
        <begin position="17"/>
        <end position="31"/>
    </location>
</feature>
<proteinExistence type="predicted"/>
<accession>A0AA36F3X1</accession>
<reference evidence="2" key="1">
    <citation type="submission" date="2023-08" db="EMBL/GenBank/DDBJ databases">
        <authorList>
            <person name="Alioto T."/>
            <person name="Alioto T."/>
            <person name="Gomez Garrido J."/>
        </authorList>
    </citation>
    <scope>NUCLEOTIDE SEQUENCE</scope>
</reference>
<protein>
    <submittedName>
        <fullName evidence="2">Uncharacterized protein</fullName>
    </submittedName>
</protein>
<dbReference type="Proteomes" id="UP001162480">
    <property type="component" value="Chromosome 5"/>
</dbReference>
<evidence type="ECO:0000256" key="1">
    <source>
        <dbReference type="SAM" id="MobiDB-lite"/>
    </source>
</evidence>
<evidence type="ECO:0000313" key="3">
    <source>
        <dbReference type="Proteomes" id="UP001162480"/>
    </source>
</evidence>
<name>A0AA36F3X1_OCTVU</name>
<sequence length="75" mass="8297">MESLSMALAMSSGLKSMSDRDKEADNSRYDIVDDGDADDDDDDFVSAVPCLMIYRKLMVPMIIDSDRVTDAVVND</sequence>
<dbReference type="EMBL" id="OX597818">
    <property type="protein sequence ID" value="CAI9722975.1"/>
    <property type="molecule type" value="Genomic_DNA"/>
</dbReference>
<evidence type="ECO:0000313" key="2">
    <source>
        <dbReference type="EMBL" id="CAI9722975.1"/>
    </source>
</evidence>
<dbReference type="AlphaFoldDB" id="A0AA36F3X1"/>
<feature type="region of interest" description="Disordered" evidence="1">
    <location>
        <begin position="15"/>
        <end position="39"/>
    </location>
</feature>